<organism evidence="1 2">
    <name type="scientific">Actinomyces johnsonii F0510</name>
    <dbReference type="NCBI Taxonomy" id="1227262"/>
    <lineage>
        <taxon>Bacteria</taxon>
        <taxon>Bacillati</taxon>
        <taxon>Actinomycetota</taxon>
        <taxon>Actinomycetes</taxon>
        <taxon>Actinomycetales</taxon>
        <taxon>Actinomycetaceae</taxon>
        <taxon>Actinomyces</taxon>
    </lineage>
</organism>
<accession>U1R7C5</accession>
<reference evidence="1 2" key="1">
    <citation type="submission" date="2013-06" db="EMBL/GenBank/DDBJ databases">
        <authorList>
            <person name="Weinstock G."/>
            <person name="Sodergren E."/>
            <person name="Lobos E.A."/>
            <person name="Fulton L."/>
            <person name="Fulton R."/>
            <person name="Courtney L."/>
            <person name="Fronick C."/>
            <person name="O'Laughlin M."/>
            <person name="Godfrey J."/>
            <person name="Wilson R.M."/>
            <person name="Miner T."/>
            <person name="Farmer C."/>
            <person name="Delehaunty K."/>
            <person name="Cordes M."/>
            <person name="Minx P."/>
            <person name="Tomlinson C."/>
            <person name="Chen J."/>
            <person name="Wollam A."/>
            <person name="Pepin K.H."/>
            <person name="Bhonagiri V."/>
            <person name="Zhang X."/>
            <person name="Warren W."/>
            <person name="Mitreva M."/>
            <person name="Mardis E.R."/>
            <person name="Wilson R.K."/>
        </authorList>
    </citation>
    <scope>NUCLEOTIDE SEQUENCE [LARGE SCALE GENOMIC DNA]</scope>
    <source>
        <strain evidence="1 2">F0510</strain>
    </source>
</reference>
<dbReference type="EMBL" id="AWSD01000383">
    <property type="protein sequence ID" value="ERH15618.1"/>
    <property type="molecule type" value="Genomic_DNA"/>
</dbReference>
<proteinExistence type="predicted"/>
<name>U1R7C5_9ACTO</name>
<protein>
    <submittedName>
        <fullName evidence="1">Uncharacterized protein</fullName>
    </submittedName>
</protein>
<evidence type="ECO:0000313" key="2">
    <source>
        <dbReference type="Proteomes" id="UP000016498"/>
    </source>
</evidence>
<comment type="caution">
    <text evidence="1">The sequence shown here is derived from an EMBL/GenBank/DDBJ whole genome shotgun (WGS) entry which is preliminary data.</text>
</comment>
<evidence type="ECO:0000313" key="1">
    <source>
        <dbReference type="EMBL" id="ERH15618.1"/>
    </source>
</evidence>
<dbReference type="HOGENOM" id="CLU_2103768_0_0_11"/>
<gene>
    <name evidence="1" type="ORF">HMPREF1549_03112</name>
</gene>
<dbReference type="AlphaFoldDB" id="U1R7C5"/>
<sequence length="115" mass="11376">MGSRCATASTLPAHPSSAYTGMAVSVAVVLPIRDPHQAQKRHSASASSPCGAVLRRPGCFSLGHSGETGGADAVSAAGSLLSAVPDAAPSASFVVSAVLWLLASARSESSKGSRT</sequence>
<dbReference type="Proteomes" id="UP000016498">
    <property type="component" value="Unassembled WGS sequence"/>
</dbReference>